<evidence type="ECO:0000313" key="2">
    <source>
        <dbReference type="EMBL" id="RST86312.1"/>
    </source>
</evidence>
<dbReference type="EMBL" id="RWKW01000036">
    <property type="protein sequence ID" value="RST86312.1"/>
    <property type="molecule type" value="Genomic_DNA"/>
</dbReference>
<dbReference type="AlphaFoldDB" id="A0A3R9ZRZ3"/>
<proteinExistence type="predicted"/>
<organism evidence="2 3">
    <name type="scientific">Aquibium carbonis</name>
    <dbReference type="NCBI Taxonomy" id="2495581"/>
    <lineage>
        <taxon>Bacteria</taxon>
        <taxon>Pseudomonadati</taxon>
        <taxon>Pseudomonadota</taxon>
        <taxon>Alphaproteobacteria</taxon>
        <taxon>Hyphomicrobiales</taxon>
        <taxon>Phyllobacteriaceae</taxon>
        <taxon>Aquibium</taxon>
    </lineage>
</organism>
<protein>
    <submittedName>
        <fullName evidence="2">CopG family transcriptional regulator</fullName>
    </submittedName>
</protein>
<feature type="region of interest" description="Disordered" evidence="1">
    <location>
        <begin position="32"/>
        <end position="54"/>
    </location>
</feature>
<feature type="compositionally biased region" description="Basic and acidic residues" evidence="1">
    <location>
        <begin position="43"/>
        <end position="54"/>
    </location>
</feature>
<gene>
    <name evidence="2" type="ORF">EJC49_11090</name>
</gene>
<accession>A0A3R9ZRZ3</accession>
<sequence length="88" mass="9685">MRATLEIDDDVLEAAKRIADAEHTSAGKVLSDLARRGLGQSSDRGDQRPVETAERNGWIVLSHRSGRATPEMVDELLLESDLSDLIEK</sequence>
<reference evidence="2 3" key="1">
    <citation type="submission" date="2018-12" db="EMBL/GenBank/DDBJ databases">
        <title>Mesorhizobium carbonis sp. nov., isolated from coal mine water.</title>
        <authorList>
            <person name="Xin W."/>
            <person name="Xu Z."/>
            <person name="Xiang F."/>
            <person name="Zhang J."/>
            <person name="Xi L."/>
            <person name="Liu J."/>
        </authorList>
    </citation>
    <scope>NUCLEOTIDE SEQUENCE [LARGE SCALE GENOMIC DNA]</scope>
    <source>
        <strain evidence="2 3">B2.3</strain>
    </source>
</reference>
<dbReference type="OrthoDB" id="9813767at2"/>
<keyword evidence="3" id="KW-1185">Reference proteome</keyword>
<dbReference type="RefSeq" id="WP_126699996.1">
    <property type="nucleotide sequence ID" value="NZ_RWKW01000036.1"/>
</dbReference>
<evidence type="ECO:0000313" key="3">
    <source>
        <dbReference type="Proteomes" id="UP000278398"/>
    </source>
</evidence>
<dbReference type="Proteomes" id="UP000278398">
    <property type="component" value="Unassembled WGS sequence"/>
</dbReference>
<name>A0A3R9ZRZ3_9HYPH</name>
<evidence type="ECO:0000256" key="1">
    <source>
        <dbReference type="SAM" id="MobiDB-lite"/>
    </source>
</evidence>
<comment type="caution">
    <text evidence="2">The sequence shown here is derived from an EMBL/GenBank/DDBJ whole genome shotgun (WGS) entry which is preliminary data.</text>
</comment>